<keyword evidence="2" id="KW-1185">Reference proteome</keyword>
<evidence type="ECO:0000313" key="1">
    <source>
        <dbReference type="EMBL" id="SEH04865.1"/>
    </source>
</evidence>
<dbReference type="Proteomes" id="UP000236724">
    <property type="component" value="Unassembled WGS sequence"/>
</dbReference>
<name>A0A1H6F7D7_9GAMM</name>
<evidence type="ECO:0000313" key="2">
    <source>
        <dbReference type="Proteomes" id="UP000236724"/>
    </source>
</evidence>
<protein>
    <submittedName>
        <fullName evidence="1">Uncharacterized protein</fullName>
    </submittedName>
</protein>
<dbReference type="EMBL" id="FMSV02000127">
    <property type="protein sequence ID" value="SEH04865.1"/>
    <property type="molecule type" value="Genomic_DNA"/>
</dbReference>
<organism evidence="1 2">
    <name type="scientific">Candidatus Venteria ishoeyi</name>
    <dbReference type="NCBI Taxonomy" id="1899563"/>
    <lineage>
        <taxon>Bacteria</taxon>
        <taxon>Pseudomonadati</taxon>
        <taxon>Pseudomonadota</taxon>
        <taxon>Gammaproteobacteria</taxon>
        <taxon>Thiotrichales</taxon>
        <taxon>Thiotrichaceae</taxon>
        <taxon>Venteria</taxon>
    </lineage>
</organism>
<dbReference type="RefSeq" id="WP_103918881.1">
    <property type="nucleotide sequence ID" value="NZ_FMSV02000127.1"/>
</dbReference>
<proteinExistence type="predicted"/>
<accession>A0A1H6F7D7</accession>
<dbReference type="AlphaFoldDB" id="A0A1H6F7D7"/>
<gene>
    <name evidence="1" type="ORF">MBHS_00717</name>
</gene>
<sequence>MKCNGIRELVASIPGFRKLHPGYLLLPDNQRVEIFIGYNAKHQGQPVQVVGVSVVISLIN</sequence>
<reference evidence="1 2" key="1">
    <citation type="submission" date="2016-10" db="EMBL/GenBank/DDBJ databases">
        <authorList>
            <person name="de Groot N.N."/>
        </authorList>
    </citation>
    <scope>NUCLEOTIDE SEQUENCE [LARGE SCALE GENOMIC DNA]</scope>
    <source>
        <strain evidence="1">MBHS1</strain>
    </source>
</reference>